<comment type="caution">
    <text evidence="4">The sequence shown here is derived from an EMBL/GenBank/DDBJ whole genome shotgun (WGS) entry which is preliminary data.</text>
</comment>
<name>A0ABW5LYP6_9BACT</name>
<dbReference type="InterPro" id="IPR015421">
    <property type="entry name" value="PyrdxlP-dep_Trfase_major"/>
</dbReference>
<evidence type="ECO:0000256" key="2">
    <source>
        <dbReference type="ARBA" id="ARBA00022679"/>
    </source>
</evidence>
<evidence type="ECO:0000256" key="1">
    <source>
        <dbReference type="ARBA" id="ARBA00001933"/>
    </source>
</evidence>
<keyword evidence="4" id="KW-0032">Aminotransferase</keyword>
<dbReference type="Gene3D" id="3.90.1150.10">
    <property type="entry name" value="Aspartate Aminotransferase, domain 1"/>
    <property type="match status" value="1"/>
</dbReference>
<dbReference type="Gene3D" id="3.40.640.10">
    <property type="entry name" value="Type I PLP-dependent aspartate aminotransferase-like (Major domain)"/>
    <property type="match status" value="1"/>
</dbReference>
<comment type="cofactor">
    <cofactor evidence="1">
        <name>pyridoxal 5'-phosphate</name>
        <dbReference type="ChEBI" id="CHEBI:597326"/>
    </cofactor>
</comment>
<dbReference type="Pfam" id="PF00155">
    <property type="entry name" value="Aminotran_1_2"/>
    <property type="match status" value="1"/>
</dbReference>
<dbReference type="PANTHER" id="PTHR13693">
    <property type="entry name" value="CLASS II AMINOTRANSFERASE/8-AMINO-7-OXONONANOATE SYNTHASE"/>
    <property type="match status" value="1"/>
</dbReference>
<dbReference type="Proteomes" id="UP001597469">
    <property type="component" value="Unassembled WGS sequence"/>
</dbReference>
<organism evidence="4 5">
    <name type="scientific">Spirosoma soli</name>
    <dbReference type="NCBI Taxonomy" id="1770529"/>
    <lineage>
        <taxon>Bacteria</taxon>
        <taxon>Pseudomonadati</taxon>
        <taxon>Bacteroidota</taxon>
        <taxon>Cytophagia</taxon>
        <taxon>Cytophagales</taxon>
        <taxon>Cytophagaceae</taxon>
        <taxon>Spirosoma</taxon>
    </lineage>
</organism>
<proteinExistence type="predicted"/>
<dbReference type="SUPFAM" id="SSF53383">
    <property type="entry name" value="PLP-dependent transferases"/>
    <property type="match status" value="1"/>
</dbReference>
<feature type="domain" description="Aminotransferase class I/classII large" evidence="3">
    <location>
        <begin position="84"/>
        <end position="382"/>
    </location>
</feature>
<dbReference type="InterPro" id="IPR015424">
    <property type="entry name" value="PyrdxlP-dep_Trfase"/>
</dbReference>
<evidence type="ECO:0000313" key="4">
    <source>
        <dbReference type="EMBL" id="MFD2569918.1"/>
    </source>
</evidence>
<dbReference type="GO" id="GO:0008483">
    <property type="term" value="F:transaminase activity"/>
    <property type="evidence" value="ECO:0007669"/>
    <property type="project" value="UniProtKB-KW"/>
</dbReference>
<reference evidence="5" key="1">
    <citation type="journal article" date="2019" name="Int. J. Syst. Evol. Microbiol.">
        <title>The Global Catalogue of Microorganisms (GCM) 10K type strain sequencing project: providing services to taxonomists for standard genome sequencing and annotation.</title>
        <authorList>
            <consortium name="The Broad Institute Genomics Platform"/>
            <consortium name="The Broad Institute Genome Sequencing Center for Infectious Disease"/>
            <person name="Wu L."/>
            <person name="Ma J."/>
        </authorList>
    </citation>
    <scope>NUCLEOTIDE SEQUENCE [LARGE SCALE GENOMIC DNA]</scope>
    <source>
        <strain evidence="5">KCTC 42805</strain>
    </source>
</reference>
<sequence>MVGLSTQPTWTAREPNLVQTPDCSISTFQMSDTYIVNQIPARTIQKDGQEYLFFSGTSYLGLSQRSEFQQLVIDAIGRYGTVFGSSRNGNLRIGVYEEAEEKLAEYVGAPAALTLSSGMMAGQAVVALLQSQNHAFVYGPNAHPAVWQGPSVTLPTLSFTDWTAQLPTQLSALKSAELAAKPVAVLVNALDAVCSSYYAFDWVENLPDDYPITLVVDDSHGLGVLNDGRGIWPQIPYKANVRLVVTASLAKAMGLPGGVVFSDADTIANLRRSAFFGACSPMPPAYLDAYLNADHLYSQGRDRLHQNLLLAEKLLLPTGLFRHATGYPVFFTEHDDLYSHLLERNIFIYSFAYPTAADRANTRIVISAFHEFDDIHKLAEGIYQYVL</sequence>
<evidence type="ECO:0000313" key="5">
    <source>
        <dbReference type="Proteomes" id="UP001597469"/>
    </source>
</evidence>
<dbReference type="InterPro" id="IPR050087">
    <property type="entry name" value="AON_synthase_class-II"/>
</dbReference>
<dbReference type="InterPro" id="IPR015422">
    <property type="entry name" value="PyrdxlP-dep_Trfase_small"/>
</dbReference>
<keyword evidence="5" id="KW-1185">Reference proteome</keyword>
<protein>
    <submittedName>
        <fullName evidence="4">Aminotransferase class I/II-fold pyridoxal phosphate-dependent enzyme</fullName>
    </submittedName>
</protein>
<dbReference type="RefSeq" id="WP_381519773.1">
    <property type="nucleotide sequence ID" value="NZ_JBHULN010000002.1"/>
</dbReference>
<gene>
    <name evidence="4" type="ORF">ACFSUS_04685</name>
</gene>
<dbReference type="InterPro" id="IPR004839">
    <property type="entry name" value="Aminotransferase_I/II_large"/>
</dbReference>
<accession>A0ABW5LYP6</accession>
<keyword evidence="2" id="KW-0808">Transferase</keyword>
<evidence type="ECO:0000259" key="3">
    <source>
        <dbReference type="Pfam" id="PF00155"/>
    </source>
</evidence>
<dbReference type="EMBL" id="JBHULN010000002">
    <property type="protein sequence ID" value="MFD2569918.1"/>
    <property type="molecule type" value="Genomic_DNA"/>
</dbReference>